<accession>A0AAE4G9F5</accession>
<evidence type="ECO:0000313" key="1">
    <source>
        <dbReference type="EMBL" id="MDT0337556.1"/>
    </source>
</evidence>
<name>A0AAE4G9F5_9BURK</name>
<comment type="caution">
    <text evidence="1">The sequence shown here is derived from an EMBL/GenBank/DDBJ whole genome shotgun (WGS) entry which is preliminary data.</text>
</comment>
<dbReference type="EMBL" id="JAVRAA010000005">
    <property type="protein sequence ID" value="MDT0337556.1"/>
    <property type="molecule type" value="Genomic_DNA"/>
</dbReference>
<dbReference type="RefSeq" id="WP_284077023.1">
    <property type="nucleotide sequence ID" value="NZ_JAVLSM010000007.1"/>
</dbReference>
<protein>
    <submittedName>
        <fullName evidence="1">Uncharacterized protein</fullName>
    </submittedName>
</protein>
<gene>
    <name evidence="1" type="ORF">RJN63_12000</name>
</gene>
<proteinExistence type="predicted"/>
<organism evidence="1">
    <name type="scientific">Herbaspirillum huttiense subsp. nephrolepidis</name>
    <dbReference type="NCBI Taxonomy" id="3075126"/>
    <lineage>
        <taxon>Bacteria</taxon>
        <taxon>Pseudomonadati</taxon>
        <taxon>Pseudomonadota</taxon>
        <taxon>Betaproteobacteria</taxon>
        <taxon>Burkholderiales</taxon>
        <taxon>Oxalobacteraceae</taxon>
        <taxon>Herbaspirillum</taxon>
    </lineage>
</organism>
<reference evidence="1" key="1">
    <citation type="submission" date="2023-02" db="EMBL/GenBank/DDBJ databases">
        <title>Description of Herbaspirillum huttiense subsp. nephrolepsisexaltata and Herbaspirillum huttiense subsp. lycopersicon.</title>
        <authorList>
            <person name="Poudel M."/>
            <person name="Sharma A."/>
            <person name="Goss E."/>
            <person name="Tapia J.H."/>
            <person name="Harmon C.M."/>
            <person name="Jones J.B."/>
        </authorList>
    </citation>
    <scope>NUCLEOTIDE SEQUENCE</scope>
    <source>
        <strain evidence="1">NC40101</strain>
    </source>
</reference>
<dbReference type="AlphaFoldDB" id="A0AAE4G9F5"/>
<sequence>MKTNGKRINALGNQLDDAIRTKVRIYDNGGKTLDRYTSLYLFDPVRPGTYGSRSMSSQPYYGIGCYGEAMPGRHLGRRVQLNDMPADCQRVIRSDVSAYLSAVHAASA</sequence>